<reference evidence="3" key="1">
    <citation type="submission" date="2016-06" db="UniProtKB">
        <authorList>
            <consortium name="WormBaseParasite"/>
        </authorList>
    </citation>
    <scope>IDENTIFICATION</scope>
</reference>
<gene>
    <name evidence="1" type="ORF">SBAD_LOCUS5796</name>
</gene>
<dbReference type="AlphaFoldDB" id="A0A183IQ99"/>
<dbReference type="Proteomes" id="UP000270296">
    <property type="component" value="Unassembled WGS sequence"/>
</dbReference>
<proteinExistence type="predicted"/>
<keyword evidence="2" id="KW-1185">Reference proteome</keyword>
<dbReference type="EMBL" id="UZAM01009254">
    <property type="protein sequence ID" value="VDP08329.1"/>
    <property type="molecule type" value="Genomic_DNA"/>
</dbReference>
<name>A0A183IQ99_9BILA</name>
<evidence type="ECO:0000313" key="1">
    <source>
        <dbReference type="EMBL" id="VDP08329.1"/>
    </source>
</evidence>
<evidence type="ECO:0000313" key="3">
    <source>
        <dbReference type="WBParaSite" id="SBAD_0000602601-mRNA-1"/>
    </source>
</evidence>
<dbReference type="OrthoDB" id="5912690at2759"/>
<dbReference type="WBParaSite" id="SBAD_0000602601-mRNA-1">
    <property type="protein sequence ID" value="SBAD_0000602601-mRNA-1"/>
    <property type="gene ID" value="SBAD_0000602601"/>
</dbReference>
<sequence>AIVDKLPQPNLALNVNKSIYTYYQDFIDTFKLPLDHPAGHRVNEETTYQPVTTQLFSYFLTKTEQMFNDSTHTFSYIKLYGNCVANTILRSCGIEAWNLVYKILNNVAHILMPSCTLDIVTERLVSDSADVESQRFTVTSNKSPLYRSAASYRSTSSSSSKIQLSFVIHLPLYELLVFYCMTVK</sequence>
<protein>
    <submittedName>
        <fullName evidence="3">Plexin_cytopl domain-containing protein</fullName>
    </submittedName>
</protein>
<evidence type="ECO:0000313" key="2">
    <source>
        <dbReference type="Proteomes" id="UP000270296"/>
    </source>
</evidence>
<accession>A0A183IQ99</accession>
<organism evidence="3">
    <name type="scientific">Soboliphyme baturini</name>
    <dbReference type="NCBI Taxonomy" id="241478"/>
    <lineage>
        <taxon>Eukaryota</taxon>
        <taxon>Metazoa</taxon>
        <taxon>Ecdysozoa</taxon>
        <taxon>Nematoda</taxon>
        <taxon>Enoplea</taxon>
        <taxon>Dorylaimia</taxon>
        <taxon>Dioctophymatida</taxon>
        <taxon>Dioctophymatoidea</taxon>
        <taxon>Soboliphymatidae</taxon>
        <taxon>Soboliphyme</taxon>
    </lineage>
</organism>
<reference evidence="1 2" key="2">
    <citation type="submission" date="2018-11" db="EMBL/GenBank/DDBJ databases">
        <authorList>
            <consortium name="Pathogen Informatics"/>
        </authorList>
    </citation>
    <scope>NUCLEOTIDE SEQUENCE [LARGE SCALE GENOMIC DNA]</scope>
</reference>